<dbReference type="InterPro" id="IPR015422">
    <property type="entry name" value="PyrdxlP-dep_Trfase_small"/>
</dbReference>
<reference evidence="3" key="1">
    <citation type="journal article" date="2019" name="Int. J. Syst. Evol. Microbiol.">
        <title>The Global Catalogue of Microorganisms (GCM) 10K type strain sequencing project: providing services to taxonomists for standard genome sequencing and annotation.</title>
        <authorList>
            <consortium name="The Broad Institute Genomics Platform"/>
            <consortium name="The Broad Institute Genome Sequencing Center for Infectious Disease"/>
            <person name="Wu L."/>
            <person name="Ma J."/>
        </authorList>
    </citation>
    <scope>NUCLEOTIDE SEQUENCE [LARGE SCALE GENOMIC DNA]</scope>
    <source>
        <strain evidence="3">JCM 9458</strain>
    </source>
</reference>
<feature type="domain" description="Aminotransferase class V" evidence="1">
    <location>
        <begin position="93"/>
        <end position="302"/>
    </location>
</feature>
<sequence length="351" mass="36333">MTTSVLRLDTVRDQFTPDPGFFNTASLGAPPRATVDAVRAAVDAWSYGRATAGDFDVSVVGAREAFARIAGVPASSVAAGATVSPLVGLIAAAVPDGAEVLVADDDFTSLLFPFAAQAGRGVTLRSVPLASLPGEVRESTALVAVSAVQSADGALLDLAALRTAVEATGAQLLLDTTQATGWLPLDLTWVDYAVCGAYKWLLSPRGSSFLVVRPDRLDSLVPHAANWYAGADIWASIYGLPLRLASDARRFDTSPAWFSWVGTATSLSLLADLDADEVHAHDVALANRLRAGLGLPPGASAIVSAPVDAAGQERLRAAGIRTAIRAGAVRFSCHLYTTEADVDLALNALAG</sequence>
<dbReference type="Proteomes" id="UP001501676">
    <property type="component" value="Unassembled WGS sequence"/>
</dbReference>
<dbReference type="Pfam" id="PF00266">
    <property type="entry name" value="Aminotran_5"/>
    <property type="match status" value="1"/>
</dbReference>
<dbReference type="Gene3D" id="3.90.1150.10">
    <property type="entry name" value="Aspartate Aminotransferase, domain 1"/>
    <property type="match status" value="1"/>
</dbReference>
<proteinExistence type="predicted"/>
<dbReference type="InterPro" id="IPR015424">
    <property type="entry name" value="PyrdxlP-dep_Trfase"/>
</dbReference>
<evidence type="ECO:0000259" key="1">
    <source>
        <dbReference type="Pfam" id="PF00266"/>
    </source>
</evidence>
<dbReference type="EMBL" id="BAAAYN010000030">
    <property type="protein sequence ID" value="GAA3390900.1"/>
    <property type="molecule type" value="Genomic_DNA"/>
</dbReference>
<organism evidence="2 3">
    <name type="scientific">Cryptosporangium minutisporangium</name>
    <dbReference type="NCBI Taxonomy" id="113569"/>
    <lineage>
        <taxon>Bacteria</taxon>
        <taxon>Bacillati</taxon>
        <taxon>Actinomycetota</taxon>
        <taxon>Actinomycetes</taxon>
        <taxon>Cryptosporangiales</taxon>
        <taxon>Cryptosporangiaceae</taxon>
        <taxon>Cryptosporangium</taxon>
    </lineage>
</organism>
<keyword evidence="2" id="KW-0032">Aminotransferase</keyword>
<evidence type="ECO:0000313" key="3">
    <source>
        <dbReference type="Proteomes" id="UP001501676"/>
    </source>
</evidence>
<dbReference type="Gene3D" id="3.40.640.10">
    <property type="entry name" value="Type I PLP-dependent aspartate aminotransferase-like (Major domain)"/>
    <property type="match status" value="1"/>
</dbReference>
<dbReference type="GO" id="GO:0008483">
    <property type="term" value="F:transaminase activity"/>
    <property type="evidence" value="ECO:0007669"/>
    <property type="project" value="UniProtKB-KW"/>
</dbReference>
<dbReference type="SUPFAM" id="SSF53383">
    <property type="entry name" value="PLP-dependent transferases"/>
    <property type="match status" value="1"/>
</dbReference>
<comment type="caution">
    <text evidence="2">The sequence shown here is derived from an EMBL/GenBank/DDBJ whole genome shotgun (WGS) entry which is preliminary data.</text>
</comment>
<dbReference type="RefSeq" id="WP_345730317.1">
    <property type="nucleotide sequence ID" value="NZ_BAAAYN010000030.1"/>
</dbReference>
<keyword evidence="3" id="KW-1185">Reference proteome</keyword>
<gene>
    <name evidence="2" type="ORF">GCM10020369_46680</name>
</gene>
<keyword evidence="2" id="KW-0808">Transferase</keyword>
<dbReference type="InterPro" id="IPR000192">
    <property type="entry name" value="Aminotrans_V_dom"/>
</dbReference>
<dbReference type="PANTHER" id="PTHR43586:SF21">
    <property type="entry name" value="PYRIDOXAL PHOSPHATE (PLP)-DEPENDENT ASPARTATE AMINOTRANSFERASE SUPERFAMILY"/>
    <property type="match status" value="1"/>
</dbReference>
<accession>A0ABP6T314</accession>
<protein>
    <submittedName>
        <fullName evidence="2">Aminotransferase class V-fold PLP-dependent enzyme</fullName>
    </submittedName>
</protein>
<evidence type="ECO:0000313" key="2">
    <source>
        <dbReference type="EMBL" id="GAA3390900.1"/>
    </source>
</evidence>
<dbReference type="PANTHER" id="PTHR43586">
    <property type="entry name" value="CYSTEINE DESULFURASE"/>
    <property type="match status" value="1"/>
</dbReference>
<dbReference type="InterPro" id="IPR015421">
    <property type="entry name" value="PyrdxlP-dep_Trfase_major"/>
</dbReference>
<name>A0ABP6T314_9ACTN</name>